<dbReference type="GO" id="GO:0016020">
    <property type="term" value="C:membrane"/>
    <property type="evidence" value="ECO:0007669"/>
    <property type="project" value="UniProtKB-SubCell"/>
</dbReference>
<evidence type="ECO:0000256" key="11">
    <source>
        <dbReference type="SAM" id="Phobius"/>
    </source>
</evidence>
<keyword evidence="3" id="KW-0813">Transport</keyword>
<feature type="domain" description="Cytochrome b561" evidence="12">
    <location>
        <begin position="17"/>
        <end position="217"/>
    </location>
</feature>
<feature type="transmembrane region" description="Helical" evidence="11">
    <location>
        <begin position="14"/>
        <end position="34"/>
    </location>
</feature>
<dbReference type="SMART" id="SM00665">
    <property type="entry name" value="B561"/>
    <property type="match status" value="1"/>
</dbReference>
<dbReference type="PANTHER" id="PTHR10106:SF15">
    <property type="entry name" value="TRANSMEMBRANE ASCORBATE FERRIREDUCTASE 3-RELATED"/>
    <property type="match status" value="1"/>
</dbReference>
<evidence type="ECO:0000259" key="12">
    <source>
        <dbReference type="PROSITE" id="PS50939"/>
    </source>
</evidence>
<keyword evidence="6" id="KW-0479">Metal-binding</keyword>
<organism evidence="13 14">
    <name type="scientific">Lithocarpus litseifolius</name>
    <dbReference type="NCBI Taxonomy" id="425828"/>
    <lineage>
        <taxon>Eukaryota</taxon>
        <taxon>Viridiplantae</taxon>
        <taxon>Streptophyta</taxon>
        <taxon>Embryophyta</taxon>
        <taxon>Tracheophyta</taxon>
        <taxon>Spermatophyta</taxon>
        <taxon>Magnoliopsida</taxon>
        <taxon>eudicotyledons</taxon>
        <taxon>Gunneridae</taxon>
        <taxon>Pentapetalae</taxon>
        <taxon>rosids</taxon>
        <taxon>fabids</taxon>
        <taxon>Fagales</taxon>
        <taxon>Fagaceae</taxon>
        <taxon>Lithocarpus</taxon>
    </lineage>
</organism>
<proteinExistence type="predicted"/>
<evidence type="ECO:0000313" key="14">
    <source>
        <dbReference type="Proteomes" id="UP001459277"/>
    </source>
</evidence>
<keyword evidence="9" id="KW-0408">Iron</keyword>
<protein>
    <recommendedName>
        <fullName evidence="12">Cytochrome b561 domain-containing protein</fullName>
    </recommendedName>
</protein>
<dbReference type="GO" id="GO:0046872">
    <property type="term" value="F:metal ion binding"/>
    <property type="evidence" value="ECO:0007669"/>
    <property type="project" value="UniProtKB-KW"/>
</dbReference>
<comment type="cofactor">
    <cofactor evidence="1">
        <name>heme b</name>
        <dbReference type="ChEBI" id="CHEBI:60344"/>
    </cofactor>
</comment>
<comment type="subcellular location">
    <subcellularLocation>
        <location evidence="2">Membrane</location>
        <topology evidence="2">Multi-pass membrane protein</topology>
    </subcellularLocation>
</comment>
<evidence type="ECO:0000256" key="3">
    <source>
        <dbReference type="ARBA" id="ARBA00022448"/>
    </source>
</evidence>
<dbReference type="FunFam" id="1.20.120.1770:FF:000005">
    <property type="entry name" value="Probable transmembrane ascorbate ferrireductase 3"/>
    <property type="match status" value="1"/>
</dbReference>
<evidence type="ECO:0000256" key="4">
    <source>
        <dbReference type="ARBA" id="ARBA00022617"/>
    </source>
</evidence>
<accession>A0AAW2D5M6</accession>
<feature type="transmembrane region" description="Helical" evidence="11">
    <location>
        <begin position="157"/>
        <end position="180"/>
    </location>
</feature>
<gene>
    <name evidence="13" type="ORF">SO802_012693</name>
</gene>
<dbReference type="EMBL" id="JAZDWU010000004">
    <property type="protein sequence ID" value="KAL0005132.1"/>
    <property type="molecule type" value="Genomic_DNA"/>
</dbReference>
<dbReference type="InterPro" id="IPR006593">
    <property type="entry name" value="Cyt_b561/ferric_Rdtase_TM"/>
</dbReference>
<keyword evidence="10 11" id="KW-0472">Membrane</keyword>
<sequence length="227" mass="25961">MDRRSEYYGAASRLTYVAHFFGLTALILILIWLLHYRGGLNYESNNPDLVFNVHPFLMFFSLIFLGGEAMMAYKTVGARHEVKKVVHMLLHLLAICLAIVGISAAFKYHDMKYKEHVYSLHSWIGITTICMFCLQWVFGFFTFMFPKASLPTRNKFVPWHLCGGRALLYMAICAALTGLLEKSTVLPLKPHQRESRLLNFTGLAILFFGIFVDLSVALGYYTLYTGY</sequence>
<evidence type="ECO:0000256" key="7">
    <source>
        <dbReference type="ARBA" id="ARBA00022982"/>
    </source>
</evidence>
<evidence type="ECO:0000256" key="2">
    <source>
        <dbReference type="ARBA" id="ARBA00004141"/>
    </source>
</evidence>
<dbReference type="PROSITE" id="PS50939">
    <property type="entry name" value="CYTOCHROME_B561"/>
    <property type="match status" value="1"/>
</dbReference>
<feature type="transmembrane region" description="Helical" evidence="11">
    <location>
        <begin position="120"/>
        <end position="145"/>
    </location>
</feature>
<dbReference type="InterPro" id="IPR043205">
    <property type="entry name" value="CYB561/CYBRD1-like"/>
</dbReference>
<comment type="caution">
    <text evidence="13">The sequence shown here is derived from an EMBL/GenBank/DDBJ whole genome shotgun (WGS) entry which is preliminary data.</text>
</comment>
<feature type="transmembrane region" description="Helical" evidence="11">
    <location>
        <begin position="85"/>
        <end position="108"/>
    </location>
</feature>
<evidence type="ECO:0000256" key="8">
    <source>
        <dbReference type="ARBA" id="ARBA00022989"/>
    </source>
</evidence>
<name>A0AAW2D5M6_9ROSI</name>
<dbReference type="AlphaFoldDB" id="A0AAW2D5M6"/>
<dbReference type="Proteomes" id="UP001459277">
    <property type="component" value="Unassembled WGS sequence"/>
</dbReference>
<evidence type="ECO:0000256" key="6">
    <source>
        <dbReference type="ARBA" id="ARBA00022723"/>
    </source>
</evidence>
<evidence type="ECO:0000313" key="13">
    <source>
        <dbReference type="EMBL" id="KAL0005132.1"/>
    </source>
</evidence>
<dbReference type="GO" id="GO:0016491">
    <property type="term" value="F:oxidoreductase activity"/>
    <property type="evidence" value="ECO:0007669"/>
    <property type="project" value="InterPro"/>
</dbReference>
<feature type="transmembrane region" description="Helical" evidence="11">
    <location>
        <begin position="54"/>
        <end position="73"/>
    </location>
</feature>
<keyword evidence="8 11" id="KW-1133">Transmembrane helix</keyword>
<evidence type="ECO:0000256" key="5">
    <source>
        <dbReference type="ARBA" id="ARBA00022692"/>
    </source>
</evidence>
<dbReference type="Gene3D" id="1.20.120.1770">
    <property type="match status" value="1"/>
</dbReference>
<evidence type="ECO:0000256" key="10">
    <source>
        <dbReference type="ARBA" id="ARBA00023136"/>
    </source>
</evidence>
<evidence type="ECO:0000256" key="1">
    <source>
        <dbReference type="ARBA" id="ARBA00001970"/>
    </source>
</evidence>
<keyword evidence="5 11" id="KW-0812">Transmembrane</keyword>
<keyword evidence="14" id="KW-1185">Reference proteome</keyword>
<reference evidence="13 14" key="1">
    <citation type="submission" date="2024-01" db="EMBL/GenBank/DDBJ databases">
        <title>A telomere-to-telomere, gap-free genome of sweet tea (Lithocarpus litseifolius).</title>
        <authorList>
            <person name="Zhou J."/>
        </authorList>
    </citation>
    <scope>NUCLEOTIDE SEQUENCE [LARGE SCALE GENOMIC DNA]</scope>
    <source>
        <strain evidence="13">Zhou-2022a</strain>
        <tissue evidence="13">Leaf</tissue>
    </source>
</reference>
<dbReference type="Pfam" id="PF03188">
    <property type="entry name" value="Cytochrom_B561"/>
    <property type="match status" value="1"/>
</dbReference>
<dbReference type="CDD" id="cd08766">
    <property type="entry name" value="Cyt_b561_ACYB-1_like"/>
    <property type="match status" value="1"/>
</dbReference>
<feature type="transmembrane region" description="Helical" evidence="11">
    <location>
        <begin position="200"/>
        <end position="223"/>
    </location>
</feature>
<keyword evidence="7" id="KW-0249">Electron transport</keyword>
<dbReference type="PANTHER" id="PTHR10106">
    <property type="entry name" value="CYTOCHROME B561-RELATED"/>
    <property type="match status" value="1"/>
</dbReference>
<evidence type="ECO:0000256" key="9">
    <source>
        <dbReference type="ARBA" id="ARBA00023004"/>
    </source>
</evidence>
<keyword evidence="4" id="KW-0349">Heme</keyword>